<gene>
    <name evidence="2" type="ORF">J0J70_12060</name>
</gene>
<feature type="chain" id="PRO_5040290620" evidence="1">
    <location>
        <begin position="22"/>
        <end position="162"/>
    </location>
</feature>
<evidence type="ECO:0000313" key="3">
    <source>
        <dbReference type="Proteomes" id="UP001058072"/>
    </source>
</evidence>
<accession>A0A9Q9FF79</accession>
<evidence type="ECO:0000256" key="1">
    <source>
        <dbReference type="SAM" id="SignalP"/>
    </source>
</evidence>
<dbReference type="RefSeq" id="WP_212724987.1">
    <property type="nucleotide sequence ID" value="NZ_CP071250.1"/>
</dbReference>
<evidence type="ECO:0000313" key="2">
    <source>
        <dbReference type="EMBL" id="UUF08292.1"/>
    </source>
</evidence>
<feature type="signal peptide" evidence="1">
    <location>
        <begin position="1"/>
        <end position="21"/>
    </location>
</feature>
<keyword evidence="1" id="KW-0732">Signal</keyword>
<organism evidence="2 3">
    <name type="scientific">Turicibacter bilis</name>
    <dbReference type="NCBI Taxonomy" id="2735723"/>
    <lineage>
        <taxon>Bacteria</taxon>
        <taxon>Bacillati</taxon>
        <taxon>Bacillota</taxon>
        <taxon>Erysipelotrichia</taxon>
        <taxon>Erysipelotrichales</taxon>
        <taxon>Turicibacteraceae</taxon>
        <taxon>Turicibacter</taxon>
    </lineage>
</organism>
<dbReference type="PROSITE" id="PS51257">
    <property type="entry name" value="PROKAR_LIPOPROTEIN"/>
    <property type="match status" value="1"/>
</dbReference>
<protein>
    <submittedName>
        <fullName evidence="2">Uncharacterized protein</fullName>
    </submittedName>
</protein>
<proteinExistence type="predicted"/>
<sequence length="162" mass="18756">MRRYLLLFCCLLLAGCGNKIANQMIKEAKDAFEDKSYERAVGLLKLASDESSNKSYEIWYEQGEAFLNMLEYDDLTLFDDLLLAWTDLNLIDSEPSFVKEEAVAYIKTQLESVKELANEALETKDDQEVIELIQTIEKRMGTLKMFESEIEELISLKQEMEE</sequence>
<dbReference type="Proteomes" id="UP001058072">
    <property type="component" value="Chromosome"/>
</dbReference>
<dbReference type="AlphaFoldDB" id="A0A9Q9FF79"/>
<reference evidence="2" key="1">
    <citation type="submission" date="2021-03" db="EMBL/GenBank/DDBJ databases">
        <title>Comparative Genomics and Metabolomics in the genus Turicibacter.</title>
        <authorList>
            <person name="Maki J."/>
            <person name="Looft T."/>
        </authorList>
    </citation>
    <scope>NUCLEOTIDE SEQUENCE</scope>
    <source>
        <strain evidence="2">ISU324</strain>
    </source>
</reference>
<dbReference type="EMBL" id="CP071250">
    <property type="protein sequence ID" value="UUF08292.1"/>
    <property type="molecule type" value="Genomic_DNA"/>
</dbReference>
<name>A0A9Q9FF79_9FIRM</name>